<feature type="compositionally biased region" description="Basic and acidic residues" evidence="1">
    <location>
        <begin position="1"/>
        <end position="10"/>
    </location>
</feature>
<organism evidence="3 4">
    <name type="scientific">Candidatus Trichorickettsia mobilis</name>
    <dbReference type="NCBI Taxonomy" id="1346319"/>
    <lineage>
        <taxon>Bacteria</taxon>
        <taxon>Pseudomonadati</taxon>
        <taxon>Pseudomonadota</taxon>
        <taxon>Alphaproteobacteria</taxon>
        <taxon>Rickettsiales</taxon>
        <taxon>Rickettsiaceae</taxon>
        <taxon>Rickettsieae</taxon>
        <taxon>Candidatus Trichorickettsia</taxon>
    </lineage>
</organism>
<evidence type="ECO:0000313" key="4">
    <source>
        <dbReference type="Proteomes" id="UP001326613"/>
    </source>
</evidence>
<keyword evidence="4" id="KW-1185">Reference proteome</keyword>
<protein>
    <submittedName>
        <fullName evidence="3">Uncharacterized protein</fullName>
    </submittedName>
</protein>
<sequence>MSKDDSDNKVNELSNDQYKRRSSFSREKTSFSSFVEETKEPEAAKPKSLWQRFKSGVSNIWNKVKSAIIDPITNSKPFNAVTNSTIFKVVTGSAVSRAVVIGLAVAGVVAAAPVAVPFAVAGLAAAGISVGVGVVKDTLQTRSTRKLDKEHQLLVQNSNNFATQEARFAIDPQLKTILANELYTPTKTGKKSVTERYVEGKEASSGFKSAVKVIGERAGPIAVNIVANVTNPVKLAETVIKTSITAGLGVSGQQAIDQKRFELKQGIDTERGKPGAPGYNNIAELKQAKLKQQTQTMAIKQLIADKNYLEMSDQQKLDKFKEIKGQIEQKVEKVQKAKPGFFARMFRDIKRAHNPFDKYAPKNVAKISLTELAPLTKAWDKAQKVNTPINMADLEDKNTAIKEQVNKAYELNQKELQGIETIAKKISANLFGDDAKSSGSRESDTKLIDSSLKDIIYQIKVENKGKDIAEVMTEKNAQQIIGTLEQKLTKLYCDHGISNVANNISDKQLDYDKISNATFKASVNKIVGDTVRPILVLGQNLETIKPMSRNQNSEINETDLSRKRSASVAPRSRRSI</sequence>
<keyword evidence="2" id="KW-0812">Transmembrane</keyword>
<evidence type="ECO:0000256" key="2">
    <source>
        <dbReference type="SAM" id="Phobius"/>
    </source>
</evidence>
<gene>
    <name evidence="3" type="ORF">Trichorick_00308</name>
</gene>
<dbReference type="RefSeq" id="WP_323738502.1">
    <property type="nucleotide sequence ID" value="NZ_CP112932.1"/>
</dbReference>
<evidence type="ECO:0000256" key="1">
    <source>
        <dbReference type="SAM" id="MobiDB-lite"/>
    </source>
</evidence>
<reference evidence="3 4" key="1">
    <citation type="submission" date="2022-10" db="EMBL/GenBank/DDBJ databases">
        <title>Host association and intracellularity evolved multiple times independently in the Rickettsiales.</title>
        <authorList>
            <person name="Castelli M."/>
            <person name="Nardi T."/>
            <person name="Gammuto L."/>
            <person name="Bellinzona G."/>
            <person name="Sabaneyeva E."/>
            <person name="Potekhin A."/>
            <person name="Serra V."/>
            <person name="Petroni G."/>
            <person name="Sassera D."/>
        </authorList>
    </citation>
    <scope>NUCLEOTIDE SEQUENCE [LARGE SCALE GENOMIC DNA]</scope>
    <source>
        <strain evidence="3 4">Kr 154-4</strain>
    </source>
</reference>
<feature type="region of interest" description="Disordered" evidence="1">
    <location>
        <begin position="548"/>
        <end position="576"/>
    </location>
</feature>
<feature type="transmembrane region" description="Helical" evidence="2">
    <location>
        <begin position="94"/>
        <end position="112"/>
    </location>
</feature>
<name>A0ABZ0UWJ5_9RICK</name>
<feature type="region of interest" description="Disordered" evidence="1">
    <location>
        <begin position="1"/>
        <end position="39"/>
    </location>
</feature>
<dbReference type="EMBL" id="CP112932">
    <property type="protein sequence ID" value="WPY00434.1"/>
    <property type="molecule type" value="Genomic_DNA"/>
</dbReference>
<accession>A0ABZ0UWJ5</accession>
<dbReference type="Proteomes" id="UP001326613">
    <property type="component" value="Chromosome"/>
</dbReference>
<proteinExistence type="predicted"/>
<keyword evidence="2" id="KW-1133">Transmembrane helix</keyword>
<keyword evidence="2" id="KW-0472">Membrane</keyword>
<evidence type="ECO:0000313" key="3">
    <source>
        <dbReference type="EMBL" id="WPY00434.1"/>
    </source>
</evidence>